<name>A0ABX1I799_9GAMM</name>
<proteinExistence type="predicted"/>
<accession>A0ABX1I799</accession>
<dbReference type="Proteomes" id="UP000740754">
    <property type="component" value="Unassembled WGS sequence"/>
</dbReference>
<comment type="caution">
    <text evidence="1">The sequence shown here is derived from an EMBL/GenBank/DDBJ whole genome shotgun (WGS) entry which is preliminary data.</text>
</comment>
<feature type="non-terminal residue" evidence="1">
    <location>
        <position position="1"/>
    </location>
</feature>
<dbReference type="EMBL" id="JAAXKX010000008">
    <property type="protein sequence ID" value="NKN33031.1"/>
    <property type="molecule type" value="Genomic_DNA"/>
</dbReference>
<protein>
    <submittedName>
        <fullName evidence="1">Transposase</fullName>
    </submittedName>
</protein>
<gene>
    <name evidence="1" type="ORF">HF203_07325</name>
</gene>
<evidence type="ECO:0000313" key="1">
    <source>
        <dbReference type="EMBL" id="NKN33031.1"/>
    </source>
</evidence>
<keyword evidence="2" id="KW-1185">Reference proteome</keyword>
<organism evidence="1 2">
    <name type="scientific">Marichromatium bheemlicum</name>
    <dbReference type="NCBI Taxonomy" id="365339"/>
    <lineage>
        <taxon>Bacteria</taxon>
        <taxon>Pseudomonadati</taxon>
        <taxon>Pseudomonadota</taxon>
        <taxon>Gammaproteobacteria</taxon>
        <taxon>Chromatiales</taxon>
        <taxon>Chromatiaceae</taxon>
        <taxon>Marichromatium</taxon>
    </lineage>
</organism>
<sequence length="93" mass="10230">VTIPFTFDGYLTLVDSLGRALHPRKRGAIPAELPDILSRLGIAPERFVEHAGFLLKGFGAAIGAPEQLTALAARRECRYLRGLRRARLLFSTV</sequence>
<reference evidence="1 2" key="1">
    <citation type="submission" date="2020-04" db="EMBL/GenBank/DDBJ databases">
        <title>Draft Whole-Genome sequence of Marichromatium bheemlicum DSM 18632, type strain.</title>
        <authorList>
            <person name="Kyndt J.A."/>
            <person name="Meyer T.E."/>
        </authorList>
    </citation>
    <scope>NUCLEOTIDE SEQUENCE [LARGE SCALE GENOMIC DNA]</scope>
    <source>
        <strain evidence="1 2">DSM 18632</strain>
    </source>
</reference>
<evidence type="ECO:0000313" key="2">
    <source>
        <dbReference type="Proteomes" id="UP000740754"/>
    </source>
</evidence>